<feature type="domain" description="Thioredoxin" evidence="6">
    <location>
        <begin position="246"/>
        <end position="388"/>
    </location>
</feature>
<evidence type="ECO:0000313" key="8">
    <source>
        <dbReference type="Proteomes" id="UP000004095"/>
    </source>
</evidence>
<keyword evidence="8" id="KW-1185">Reference proteome</keyword>
<accession>A1ZDM2</accession>
<sequence>MKKTYLTFIACLFVLTTYAQDNVLLSGKFEGYKPGSKGYIMKMPYGKGAPKKVNLKINNDGTFEKELTFKEPSLYRFGYGRRRRAMLVAEKPGKIEINVDNKGIQTVKGSQATQDYIDYTAKQRALSEKYMKSIMTKFRQEYMAYNKAKKEETDQAKLKAMKKAFAKRQDAVMAEYLAANAKMMAELNLYVKNNMPTSLAVLAASRNWKDGDLDLIKSIIRKFRRAHPKWTATKALQEKYKILKSVSIGQVAPEIALQNPAGKIVKLSSLRGKYVLIDFWASWCGPCRKENPNVVANYNKYKDKGFAIYGVSFDNKKDRWLKAIKKDGLEWAQVSDLQGWNSVAGYDYNVRSIPASFLIDKKGRIVAKNLRGGELNKKLEEIFGDAGK</sequence>
<evidence type="ECO:0000256" key="1">
    <source>
        <dbReference type="ARBA" id="ARBA00004196"/>
    </source>
</evidence>
<gene>
    <name evidence="7" type="ORF">M23134_05267</name>
</gene>
<dbReference type="Proteomes" id="UP000004095">
    <property type="component" value="Unassembled WGS sequence"/>
</dbReference>
<dbReference type="AlphaFoldDB" id="A1ZDM2"/>
<evidence type="ECO:0000256" key="4">
    <source>
        <dbReference type="ARBA" id="ARBA00023284"/>
    </source>
</evidence>
<keyword evidence="3" id="KW-1015">Disulfide bond</keyword>
<comment type="caution">
    <text evidence="7">The sequence shown here is derived from an EMBL/GenBank/DDBJ whole genome shotgun (WGS) entry which is preliminary data.</text>
</comment>
<dbReference type="EMBL" id="AAWS01000002">
    <property type="protein sequence ID" value="EAY31761.1"/>
    <property type="molecule type" value="Genomic_DNA"/>
</dbReference>
<dbReference type="CDD" id="cd02966">
    <property type="entry name" value="TlpA_like_family"/>
    <property type="match status" value="1"/>
</dbReference>
<dbReference type="InterPro" id="IPR013766">
    <property type="entry name" value="Thioredoxin_domain"/>
</dbReference>
<dbReference type="InterPro" id="IPR050553">
    <property type="entry name" value="Thioredoxin_ResA/DsbE_sf"/>
</dbReference>
<dbReference type="PROSITE" id="PS51352">
    <property type="entry name" value="THIOREDOXIN_2"/>
    <property type="match status" value="1"/>
</dbReference>
<dbReference type="GO" id="GO:0030313">
    <property type="term" value="C:cell envelope"/>
    <property type="evidence" value="ECO:0007669"/>
    <property type="project" value="UniProtKB-SubCell"/>
</dbReference>
<dbReference type="Gene3D" id="3.40.30.10">
    <property type="entry name" value="Glutaredoxin"/>
    <property type="match status" value="1"/>
</dbReference>
<comment type="subcellular location">
    <subcellularLocation>
        <location evidence="1">Cell envelope</location>
    </subcellularLocation>
</comment>
<protein>
    <submittedName>
        <fullName evidence="7">Thiol:disulfide interchange protein</fullName>
    </submittedName>
</protein>
<feature type="signal peptide" evidence="5">
    <location>
        <begin position="1"/>
        <end position="19"/>
    </location>
</feature>
<keyword evidence="4" id="KW-0676">Redox-active center</keyword>
<dbReference type="GO" id="GO:0016209">
    <property type="term" value="F:antioxidant activity"/>
    <property type="evidence" value="ECO:0007669"/>
    <property type="project" value="InterPro"/>
</dbReference>
<evidence type="ECO:0000256" key="5">
    <source>
        <dbReference type="SAM" id="SignalP"/>
    </source>
</evidence>
<evidence type="ECO:0000259" key="6">
    <source>
        <dbReference type="PROSITE" id="PS51352"/>
    </source>
</evidence>
<evidence type="ECO:0000256" key="2">
    <source>
        <dbReference type="ARBA" id="ARBA00022748"/>
    </source>
</evidence>
<dbReference type="SUPFAM" id="SSF52833">
    <property type="entry name" value="Thioredoxin-like"/>
    <property type="match status" value="1"/>
</dbReference>
<dbReference type="RefSeq" id="WP_002693639.1">
    <property type="nucleotide sequence ID" value="NZ_AAWS01000002.1"/>
</dbReference>
<dbReference type="InterPro" id="IPR036249">
    <property type="entry name" value="Thioredoxin-like_sf"/>
</dbReference>
<keyword evidence="5" id="KW-0732">Signal</keyword>
<dbReference type="PROSITE" id="PS00194">
    <property type="entry name" value="THIOREDOXIN_1"/>
    <property type="match status" value="1"/>
</dbReference>
<dbReference type="InterPro" id="IPR000866">
    <property type="entry name" value="AhpC/TSA"/>
</dbReference>
<reference evidence="7 8" key="1">
    <citation type="submission" date="2007-01" db="EMBL/GenBank/DDBJ databases">
        <authorList>
            <person name="Haygood M."/>
            <person name="Podell S."/>
            <person name="Anderson C."/>
            <person name="Hopkinson B."/>
            <person name="Roe K."/>
            <person name="Barbeau K."/>
            <person name="Gaasterland T."/>
            <person name="Ferriera S."/>
            <person name="Johnson J."/>
            <person name="Kravitz S."/>
            <person name="Beeson K."/>
            <person name="Sutton G."/>
            <person name="Rogers Y.-H."/>
            <person name="Friedman R."/>
            <person name="Frazier M."/>
            <person name="Venter J.C."/>
        </authorList>
    </citation>
    <scope>NUCLEOTIDE SEQUENCE [LARGE SCALE GENOMIC DNA]</scope>
    <source>
        <strain evidence="7 8">ATCC 23134</strain>
    </source>
</reference>
<dbReference type="PANTHER" id="PTHR42852">
    <property type="entry name" value="THIOL:DISULFIDE INTERCHANGE PROTEIN DSBE"/>
    <property type="match status" value="1"/>
</dbReference>
<dbReference type="eggNOG" id="COG0526">
    <property type="taxonomic scope" value="Bacteria"/>
</dbReference>
<organism evidence="7 8">
    <name type="scientific">Microscilla marina ATCC 23134</name>
    <dbReference type="NCBI Taxonomy" id="313606"/>
    <lineage>
        <taxon>Bacteria</taxon>
        <taxon>Pseudomonadati</taxon>
        <taxon>Bacteroidota</taxon>
        <taxon>Cytophagia</taxon>
        <taxon>Cytophagales</taxon>
        <taxon>Microscillaceae</taxon>
        <taxon>Microscilla</taxon>
    </lineage>
</organism>
<dbReference type="GO" id="GO:0016491">
    <property type="term" value="F:oxidoreductase activity"/>
    <property type="evidence" value="ECO:0007669"/>
    <property type="project" value="InterPro"/>
</dbReference>
<keyword evidence="2" id="KW-0201">Cytochrome c-type biogenesis</keyword>
<evidence type="ECO:0000256" key="3">
    <source>
        <dbReference type="ARBA" id="ARBA00023157"/>
    </source>
</evidence>
<feature type="chain" id="PRO_5002641815" evidence="5">
    <location>
        <begin position="20"/>
        <end position="388"/>
    </location>
</feature>
<dbReference type="GO" id="GO:0017004">
    <property type="term" value="P:cytochrome complex assembly"/>
    <property type="evidence" value="ECO:0007669"/>
    <property type="project" value="UniProtKB-KW"/>
</dbReference>
<proteinExistence type="predicted"/>
<dbReference type="Pfam" id="PF00578">
    <property type="entry name" value="AhpC-TSA"/>
    <property type="match status" value="1"/>
</dbReference>
<evidence type="ECO:0000313" key="7">
    <source>
        <dbReference type="EMBL" id="EAY31761.1"/>
    </source>
</evidence>
<dbReference type="PANTHER" id="PTHR42852:SF6">
    <property type="entry name" value="THIOL:DISULFIDE INTERCHANGE PROTEIN DSBE"/>
    <property type="match status" value="1"/>
</dbReference>
<name>A1ZDM2_MICM2</name>
<dbReference type="InterPro" id="IPR017937">
    <property type="entry name" value="Thioredoxin_CS"/>
</dbReference>